<sequence>RVFKKASPNGKLTVYLGKRDFVDRVDQVESVDGVVLIDPEYLKERKGEIPEQKQIVLVLVGVRPRLLLLDAGTDRECVLPGVSSSSSLRHPDLCLPLRSGRLGRSRLDVPERPVCGKQPNVSVATRLGKESDPAPGTLDEEAGRACSPLHLQDSSEPAVFRHPSARSRGHWQGENPSPLPRSGSFSHVLGETRSEANRVSSRSRTLASAGSADRLCVQACGVDFEVKAFCAENPEEKIHKRNSVRLVIRKVQYAPEKPGPQPTAETSRQFLMSDKLLHLEASLDKQIYYHGEPISVNVHVTNNTNKTVKKMKVSGMFLISVRCTCLPVSNRFPTVSVASSVRQLADICLFSTAQYKCTVAMEESEVPPARRCRESTNCTFCPQRRGSSQFHLLQSLHRHSISGQQPGQTRSGSGWKTEARRHQLGLQHAVGVARSRRGGAPLSAADGSVFDRLGEGASKEILGIIVSYKVKVKLVVSRGGSVTFTNTFLSRTIQRLVVMVSSDVSIELPFTLMHPKPLEDVDADGEAQTDRNLIEFDTNDDDIIFEDFARQRLTGVVDEKQEEEEAADSSKVDDR</sequence>
<dbReference type="InterPro" id="IPR000698">
    <property type="entry name" value="Arrestin"/>
</dbReference>
<dbReference type="GO" id="GO:0007399">
    <property type="term" value="P:nervous system development"/>
    <property type="evidence" value="ECO:0007669"/>
    <property type="project" value="UniProtKB-ARBA"/>
</dbReference>
<dbReference type="PANTHER" id="PTHR11792:SF22">
    <property type="entry name" value="BETA-ARRESTIN-1"/>
    <property type="match status" value="1"/>
</dbReference>
<feature type="region of interest" description="Disordered" evidence="4">
    <location>
        <begin position="152"/>
        <end position="184"/>
    </location>
</feature>
<dbReference type="Gene3D" id="2.60.40.640">
    <property type="match status" value="1"/>
</dbReference>
<feature type="domain" description="Arrestin C-terminal-like" evidence="5">
    <location>
        <begin position="273"/>
        <end position="517"/>
    </location>
</feature>
<dbReference type="PANTHER" id="PTHR11792">
    <property type="entry name" value="ARRESTIN"/>
    <property type="match status" value="1"/>
</dbReference>
<protein>
    <submittedName>
        <fullName evidence="6">(spotted green pufferfish) hypothetical protein</fullName>
    </submittedName>
</protein>
<dbReference type="InterPro" id="IPR014756">
    <property type="entry name" value="Ig_E-set"/>
</dbReference>
<feature type="region of interest" description="Disordered" evidence="4">
    <location>
        <begin position="556"/>
        <end position="575"/>
    </location>
</feature>
<evidence type="ECO:0000313" key="6">
    <source>
        <dbReference type="EMBL" id="CAG02160.1"/>
    </source>
</evidence>
<dbReference type="AlphaFoldDB" id="Q4SB22"/>
<evidence type="ECO:0000259" key="5">
    <source>
        <dbReference type="SMART" id="SM01017"/>
    </source>
</evidence>
<dbReference type="Pfam" id="PF02752">
    <property type="entry name" value="Arrestin_C"/>
    <property type="match status" value="1"/>
</dbReference>
<comment type="subcellular location">
    <subcellularLocation>
        <location evidence="1">Cytoplasm</location>
    </subcellularLocation>
</comment>
<evidence type="ECO:0000256" key="1">
    <source>
        <dbReference type="ARBA" id="ARBA00004496"/>
    </source>
</evidence>
<dbReference type="OrthoDB" id="6500995at2759"/>
<dbReference type="GO" id="GO:0007165">
    <property type="term" value="P:signal transduction"/>
    <property type="evidence" value="ECO:0007669"/>
    <property type="project" value="InterPro"/>
</dbReference>
<comment type="caution">
    <text evidence="6">The sequence shown here is derived from an EMBL/GenBank/DDBJ whole genome shotgun (WGS) entry which is preliminary data.</text>
</comment>
<evidence type="ECO:0000256" key="2">
    <source>
        <dbReference type="ARBA" id="ARBA00005298"/>
    </source>
</evidence>
<dbReference type="InterPro" id="IPR014753">
    <property type="entry name" value="Arrestin_N"/>
</dbReference>
<dbReference type="InterPro" id="IPR014752">
    <property type="entry name" value="Arrestin-like_C"/>
</dbReference>
<evidence type="ECO:0000256" key="3">
    <source>
        <dbReference type="ARBA" id="ARBA00022490"/>
    </source>
</evidence>
<name>Q4SB22_TETNG</name>
<proteinExistence type="inferred from homology"/>
<gene>
    <name evidence="6" type="ORF">GSTENG00021161001</name>
</gene>
<dbReference type="SMART" id="SM01017">
    <property type="entry name" value="Arrestin_C"/>
    <property type="match status" value="1"/>
</dbReference>
<dbReference type="GO" id="GO:0002031">
    <property type="term" value="P:G protein-coupled receptor internalization"/>
    <property type="evidence" value="ECO:0007669"/>
    <property type="project" value="TreeGrafter"/>
</dbReference>
<accession>Q4SB22</accession>
<reference evidence="6" key="2">
    <citation type="submission" date="2004-02" db="EMBL/GenBank/DDBJ databases">
        <authorList>
            <consortium name="Genoscope"/>
            <consortium name="Whitehead Institute Centre for Genome Research"/>
        </authorList>
    </citation>
    <scope>NUCLEOTIDE SEQUENCE</scope>
</reference>
<dbReference type="GO" id="GO:0001664">
    <property type="term" value="F:G protein-coupled receptor binding"/>
    <property type="evidence" value="ECO:0007669"/>
    <property type="project" value="TreeGrafter"/>
</dbReference>
<comment type="similarity">
    <text evidence="2">Belongs to the arrestin family.</text>
</comment>
<evidence type="ECO:0000256" key="4">
    <source>
        <dbReference type="SAM" id="MobiDB-lite"/>
    </source>
</evidence>
<reference evidence="6" key="1">
    <citation type="journal article" date="2004" name="Nature">
        <title>Genome duplication in the teleost fish Tetraodon nigroviridis reveals the early vertebrate proto-karyotype.</title>
        <authorList>
            <person name="Jaillon O."/>
            <person name="Aury J.-M."/>
            <person name="Brunet F."/>
            <person name="Petit J.-L."/>
            <person name="Stange-Thomann N."/>
            <person name="Mauceli E."/>
            <person name="Bouneau L."/>
            <person name="Fischer C."/>
            <person name="Ozouf-Costaz C."/>
            <person name="Bernot A."/>
            <person name="Nicaud S."/>
            <person name="Jaffe D."/>
            <person name="Fisher S."/>
            <person name="Lutfalla G."/>
            <person name="Dossat C."/>
            <person name="Segurens B."/>
            <person name="Dasilva C."/>
            <person name="Salanoubat M."/>
            <person name="Levy M."/>
            <person name="Boudet N."/>
            <person name="Castellano S."/>
            <person name="Anthouard V."/>
            <person name="Jubin C."/>
            <person name="Castelli V."/>
            <person name="Katinka M."/>
            <person name="Vacherie B."/>
            <person name="Biemont C."/>
            <person name="Skalli Z."/>
            <person name="Cattolico L."/>
            <person name="Poulain J."/>
            <person name="De Berardinis V."/>
            <person name="Cruaud C."/>
            <person name="Duprat S."/>
            <person name="Brottier P."/>
            <person name="Coutanceau J.-P."/>
            <person name="Gouzy J."/>
            <person name="Parra G."/>
            <person name="Lardier G."/>
            <person name="Chapple C."/>
            <person name="McKernan K.J."/>
            <person name="McEwan P."/>
            <person name="Bosak S."/>
            <person name="Kellis M."/>
            <person name="Volff J.-N."/>
            <person name="Guigo R."/>
            <person name="Zody M.C."/>
            <person name="Mesirov J."/>
            <person name="Lindblad-Toh K."/>
            <person name="Birren B."/>
            <person name="Nusbaum C."/>
            <person name="Kahn D."/>
            <person name="Robinson-Rechavi M."/>
            <person name="Laudet V."/>
            <person name="Schachter V."/>
            <person name="Quetier F."/>
            <person name="Saurin W."/>
            <person name="Scarpelli C."/>
            <person name="Wincker P."/>
            <person name="Lander E.S."/>
            <person name="Weissenbach J."/>
            <person name="Roest Crollius H."/>
        </authorList>
    </citation>
    <scope>NUCLEOTIDE SEQUENCE [LARGE SCALE GENOMIC DNA]</scope>
</reference>
<dbReference type="EMBL" id="CAAE01014677">
    <property type="protein sequence ID" value="CAG02160.1"/>
    <property type="molecule type" value="Genomic_DNA"/>
</dbReference>
<dbReference type="GO" id="GO:0005737">
    <property type="term" value="C:cytoplasm"/>
    <property type="evidence" value="ECO:0007669"/>
    <property type="project" value="UniProtKB-SubCell"/>
</dbReference>
<keyword evidence="3" id="KW-0963">Cytoplasm</keyword>
<feature type="non-terminal residue" evidence="6">
    <location>
        <position position="1"/>
    </location>
</feature>
<dbReference type="SUPFAM" id="SSF81296">
    <property type="entry name" value="E set domains"/>
    <property type="match status" value="3"/>
</dbReference>
<dbReference type="InterPro" id="IPR011022">
    <property type="entry name" value="Arrestin_C-like"/>
</dbReference>
<organism evidence="6">
    <name type="scientific">Tetraodon nigroviridis</name>
    <name type="common">Spotted green pufferfish</name>
    <name type="synonym">Chelonodon nigroviridis</name>
    <dbReference type="NCBI Taxonomy" id="99883"/>
    <lineage>
        <taxon>Eukaryota</taxon>
        <taxon>Metazoa</taxon>
        <taxon>Chordata</taxon>
        <taxon>Craniata</taxon>
        <taxon>Vertebrata</taxon>
        <taxon>Euteleostomi</taxon>
        <taxon>Actinopterygii</taxon>
        <taxon>Neopterygii</taxon>
        <taxon>Teleostei</taxon>
        <taxon>Neoteleostei</taxon>
        <taxon>Acanthomorphata</taxon>
        <taxon>Eupercaria</taxon>
        <taxon>Tetraodontiformes</taxon>
        <taxon>Tetradontoidea</taxon>
        <taxon>Tetraodontidae</taxon>
        <taxon>Tetraodon</taxon>
    </lineage>
</organism>
<dbReference type="Gene3D" id="2.60.40.840">
    <property type="match status" value="2"/>
</dbReference>
<dbReference type="KEGG" id="tng:GSTEN00021161G001"/>